<evidence type="ECO:0000313" key="1">
    <source>
        <dbReference type="EnsemblPlants" id="MELO3C030598.2.1"/>
    </source>
</evidence>
<proteinExistence type="predicted"/>
<organism evidence="1">
    <name type="scientific">Cucumis melo</name>
    <name type="common">Muskmelon</name>
    <dbReference type="NCBI Taxonomy" id="3656"/>
    <lineage>
        <taxon>Eukaryota</taxon>
        <taxon>Viridiplantae</taxon>
        <taxon>Streptophyta</taxon>
        <taxon>Embryophyta</taxon>
        <taxon>Tracheophyta</taxon>
        <taxon>Spermatophyta</taxon>
        <taxon>Magnoliopsida</taxon>
        <taxon>eudicotyledons</taxon>
        <taxon>Gunneridae</taxon>
        <taxon>Pentapetalae</taxon>
        <taxon>rosids</taxon>
        <taxon>fabids</taxon>
        <taxon>Cucurbitales</taxon>
        <taxon>Cucurbitaceae</taxon>
        <taxon>Benincaseae</taxon>
        <taxon>Cucumis</taxon>
    </lineage>
</organism>
<sequence>PSKAPLPPPPSKVTELLEDHLHRFFFIVHLHCSSESYWDERFRKAISSPEELEKLFKCNGEMTNEFYEKENVGRRRATTMKDERWR</sequence>
<dbReference type="Gramene" id="MELO3C030598.2.1">
    <property type="protein sequence ID" value="MELO3C030598.2.1"/>
    <property type="gene ID" value="MELO3C030598.2"/>
</dbReference>
<dbReference type="EnsemblPlants" id="MELO3C030598.2.1">
    <property type="protein sequence ID" value="MELO3C030598.2.1"/>
    <property type="gene ID" value="MELO3C030598.2"/>
</dbReference>
<reference evidence="1" key="1">
    <citation type="submission" date="2023-03" db="UniProtKB">
        <authorList>
            <consortium name="EnsemblPlants"/>
        </authorList>
    </citation>
    <scope>IDENTIFICATION</scope>
</reference>
<name>A0A9I9E9B8_CUCME</name>
<protein>
    <submittedName>
        <fullName evidence="1">Uncharacterized protein</fullName>
    </submittedName>
</protein>
<accession>A0A9I9E9B8</accession>
<dbReference type="AlphaFoldDB" id="A0A9I9E9B8"/>